<dbReference type="Proteomes" id="UP001224775">
    <property type="component" value="Unassembled WGS sequence"/>
</dbReference>
<evidence type="ECO:0000313" key="4">
    <source>
        <dbReference type="Proteomes" id="UP001224775"/>
    </source>
</evidence>
<keyword evidence="2" id="KW-0472">Membrane</keyword>
<accession>A0AAD8YCN7</accession>
<feature type="region of interest" description="Disordered" evidence="1">
    <location>
        <begin position="93"/>
        <end position="121"/>
    </location>
</feature>
<feature type="compositionally biased region" description="Polar residues" evidence="1">
    <location>
        <begin position="149"/>
        <end position="160"/>
    </location>
</feature>
<dbReference type="EMBL" id="JATAAI010000009">
    <property type="protein sequence ID" value="KAK1743110.1"/>
    <property type="molecule type" value="Genomic_DNA"/>
</dbReference>
<reference evidence="3" key="1">
    <citation type="submission" date="2023-06" db="EMBL/GenBank/DDBJ databases">
        <title>Survivors Of The Sea: Transcriptome response of Skeletonema marinoi to long-term dormancy.</title>
        <authorList>
            <person name="Pinder M.I.M."/>
            <person name="Kourtchenko O."/>
            <person name="Robertson E.K."/>
            <person name="Larsson T."/>
            <person name="Maumus F."/>
            <person name="Osuna-Cruz C.M."/>
            <person name="Vancaester E."/>
            <person name="Stenow R."/>
            <person name="Vandepoele K."/>
            <person name="Ploug H."/>
            <person name="Bruchert V."/>
            <person name="Godhe A."/>
            <person name="Topel M."/>
        </authorList>
    </citation>
    <scope>NUCLEOTIDE SEQUENCE</scope>
    <source>
        <strain evidence="3">R05AC</strain>
    </source>
</reference>
<organism evidence="3 4">
    <name type="scientific">Skeletonema marinoi</name>
    <dbReference type="NCBI Taxonomy" id="267567"/>
    <lineage>
        <taxon>Eukaryota</taxon>
        <taxon>Sar</taxon>
        <taxon>Stramenopiles</taxon>
        <taxon>Ochrophyta</taxon>
        <taxon>Bacillariophyta</taxon>
        <taxon>Coscinodiscophyceae</taxon>
        <taxon>Thalassiosirophycidae</taxon>
        <taxon>Thalassiosirales</taxon>
        <taxon>Skeletonemataceae</taxon>
        <taxon>Skeletonema</taxon>
        <taxon>Skeletonema marinoi-dohrnii complex</taxon>
    </lineage>
</organism>
<feature type="transmembrane region" description="Helical" evidence="2">
    <location>
        <begin position="398"/>
        <end position="415"/>
    </location>
</feature>
<protein>
    <submittedName>
        <fullName evidence="3">Uncharacterized protein</fullName>
    </submittedName>
</protein>
<evidence type="ECO:0000256" key="1">
    <source>
        <dbReference type="SAM" id="MobiDB-lite"/>
    </source>
</evidence>
<feature type="region of interest" description="Disordered" evidence="1">
    <location>
        <begin position="31"/>
        <end position="66"/>
    </location>
</feature>
<dbReference type="AlphaFoldDB" id="A0AAD8YCN7"/>
<name>A0AAD8YCN7_9STRA</name>
<evidence type="ECO:0000313" key="3">
    <source>
        <dbReference type="EMBL" id="KAK1743110.1"/>
    </source>
</evidence>
<comment type="caution">
    <text evidence="3">The sequence shown here is derived from an EMBL/GenBank/DDBJ whole genome shotgun (WGS) entry which is preliminary data.</text>
</comment>
<gene>
    <name evidence="3" type="ORF">QTG54_005731</name>
</gene>
<feature type="region of interest" description="Disordered" evidence="1">
    <location>
        <begin position="179"/>
        <end position="199"/>
    </location>
</feature>
<sequence>MNIEQFRARVAESAAAAHKAARHLSSLDEMAENDEYIQSPDLNVSTKTKKGMGHESSSSSVSNDANCSSEIPAVVEDLSTRFVDVISMAARSPSRSPLVASRTQSSTLELTAKKPGIQTTKSALTPSVAAVYEQNSSKKAPLQPKQKTEQSQLSSIQNSKAPKETLNEKHALILQQLDYDSDSDSSDGEQSIDSNSQPHNALHEELEYEVNEAIVSQESSSNLEKKDPNRFMTMTADLENEREALIANDTSISSASAPSHKDNVDGRGGLWGNNNALRGGTAGEETNKALKAGLSWVQKVATPQLNAISQHILTKVADSSRTDNSQSSSGSVPIIPSRSKEPQYKESDEENIKMTTSSAFLSADEIAEFEQMKSKSSQSAIVAMVLPLVEAIKGNQRMAFVAVTLILSIFVYYYSRKRSVDDVL</sequence>
<feature type="region of interest" description="Disordered" evidence="1">
    <location>
        <begin position="135"/>
        <end position="164"/>
    </location>
</feature>
<keyword evidence="4" id="KW-1185">Reference proteome</keyword>
<proteinExistence type="predicted"/>
<feature type="compositionally biased region" description="Low complexity" evidence="1">
    <location>
        <begin position="322"/>
        <end position="331"/>
    </location>
</feature>
<evidence type="ECO:0000256" key="2">
    <source>
        <dbReference type="SAM" id="Phobius"/>
    </source>
</evidence>
<feature type="compositionally biased region" description="Low complexity" evidence="1">
    <location>
        <begin position="56"/>
        <end position="66"/>
    </location>
</feature>
<feature type="region of interest" description="Disordered" evidence="1">
    <location>
        <begin position="316"/>
        <end position="350"/>
    </location>
</feature>
<feature type="compositionally biased region" description="Basic and acidic residues" evidence="1">
    <location>
        <begin position="338"/>
        <end position="350"/>
    </location>
</feature>
<keyword evidence="2" id="KW-0812">Transmembrane</keyword>
<keyword evidence="2" id="KW-1133">Transmembrane helix</keyword>